<protein>
    <submittedName>
        <fullName evidence="1">Leucine rich repeat-containing protein</fullName>
    </submittedName>
</protein>
<dbReference type="Proteomes" id="UP000192328">
    <property type="component" value="Unassembled WGS sequence"/>
</dbReference>
<reference evidence="1" key="1">
    <citation type="submission" date="2017-04" db="EMBL/GenBank/DDBJ databases">
        <authorList>
            <person name="Varghese N."/>
            <person name="Submissions S."/>
        </authorList>
    </citation>
    <scope>NUCLEOTIDE SEQUENCE</scope>
    <source>
        <strain evidence="1">WTE2008</strain>
    </source>
</reference>
<evidence type="ECO:0000313" key="1">
    <source>
        <dbReference type="EMBL" id="SMC57452.1"/>
    </source>
</evidence>
<gene>
    <name evidence="1" type="ORF">SAMN06297397_1442</name>
</gene>
<name>A0AC61PKT8_9FIRM</name>
<sequence length="506" mass="56143">MFKRILSLLLIAALCFCVPALAENTEEETKESFRSLPGYTCFPLSADSNEEYPGHFCIDCPIEWDGGENSEVYGLPSVIAMDPENQNHLILAVEISLSDQALIMVDENNPTYSFLWEGLYVTQGISTNESKIVEQFDLHGFPATRVEMVGQGFEMVWIMDPYDGISLDDEIKVMGDLWFFMYTTDPDDAEYTNTISEMVDSFTTCGVFSFGPMSLDIAPASDFAYKIEQDEVCLTAYVGKSDYVVVPAEIEGKPVTSMNSCVFYETGVRYVALPDTVREMGSSTFGGCTHLIYARMPDSLEVLPSATFESCFRLANPGLNEGLKKIEYAAFWGNYYLNALQLPKSLEQIDDNAFVMCDYLAYINAPEENTHFRSNEDNTILMSADGTKLIFYSFMNEAKEYQVPDGVKMIYANSFNRAPLTGITLPDGLEYIGYNAFGRTGIKELHVPASVTAIGIMDNVSMEDNPELQTGAYVSLGNSLQTICGAAGSAAEKYAEIHKLTFVPEE</sequence>
<comment type="caution">
    <text evidence="1">The sequence shown here is derived from an EMBL/GenBank/DDBJ whole genome shotgun (WGS) entry which is preliminary data.</text>
</comment>
<accession>A0AC61PKT8</accession>
<keyword evidence="2" id="KW-1185">Reference proteome</keyword>
<dbReference type="EMBL" id="FWXZ01000002">
    <property type="protein sequence ID" value="SMC57452.1"/>
    <property type="molecule type" value="Genomic_DNA"/>
</dbReference>
<evidence type="ECO:0000313" key="2">
    <source>
        <dbReference type="Proteomes" id="UP000192328"/>
    </source>
</evidence>
<organism evidence="1 2">
    <name type="scientific">Aristaeella lactis</name>
    <dbReference type="NCBI Taxonomy" id="3046383"/>
    <lineage>
        <taxon>Bacteria</taxon>
        <taxon>Bacillati</taxon>
        <taxon>Bacillota</taxon>
        <taxon>Clostridia</taxon>
        <taxon>Eubacteriales</taxon>
        <taxon>Aristaeellaceae</taxon>
        <taxon>Aristaeella</taxon>
    </lineage>
</organism>
<proteinExistence type="predicted"/>